<dbReference type="Gene3D" id="3.40.50.2000">
    <property type="entry name" value="Glycogen Phosphorylase B"/>
    <property type="match status" value="1"/>
</dbReference>
<accession>A0ABQ6XAG3</accession>
<keyword evidence="2" id="KW-0808">Transferase</keyword>
<sequence>MIFITVGTQLPFDRLLNNVADWRERSGYSGDIVAQVGEESHFAHPDMQIVKTLSSDEYYHWFCQAQGIVSHAGMGSILSCLEHGKRGVFMPRQYALGEHRNDHQRDTARAFTGQYPSLAFCDDAPALFNALDALLSAPTDAEPLEQTPQNNTLGRRIAEHLGVKGRAS</sequence>
<comment type="caution">
    <text evidence="2">The sequence shown here is derived from an EMBL/GenBank/DDBJ whole genome shotgun (WGS) entry which is preliminary data.</text>
</comment>
<dbReference type="Proteomes" id="UP000466130">
    <property type="component" value="Unassembled WGS sequence"/>
</dbReference>
<protein>
    <submittedName>
        <fullName evidence="2">Glycosyl transferase family 28</fullName>
    </submittedName>
</protein>
<gene>
    <name evidence="2" type="ORF">F1978_05745</name>
</gene>
<feature type="domain" description="Glycosyl transferase family 28 C-terminal" evidence="1">
    <location>
        <begin position="1"/>
        <end position="140"/>
    </location>
</feature>
<dbReference type="GO" id="GO:0016740">
    <property type="term" value="F:transferase activity"/>
    <property type="evidence" value="ECO:0007669"/>
    <property type="project" value="UniProtKB-KW"/>
</dbReference>
<dbReference type="EMBL" id="VWRT01000004">
    <property type="protein sequence ID" value="KAE8438998.1"/>
    <property type="molecule type" value="Genomic_DNA"/>
</dbReference>
<dbReference type="RefSeq" id="WP_153842760.1">
    <property type="nucleotide sequence ID" value="NZ_CP048602.1"/>
</dbReference>
<keyword evidence="3" id="KW-1185">Reference proteome</keyword>
<dbReference type="SUPFAM" id="SSF53756">
    <property type="entry name" value="UDP-Glycosyltransferase/glycogen phosphorylase"/>
    <property type="match status" value="1"/>
</dbReference>
<evidence type="ECO:0000259" key="1">
    <source>
        <dbReference type="Pfam" id="PF04101"/>
    </source>
</evidence>
<evidence type="ECO:0000313" key="3">
    <source>
        <dbReference type="Proteomes" id="UP000466130"/>
    </source>
</evidence>
<dbReference type="InterPro" id="IPR007235">
    <property type="entry name" value="Glyco_trans_28_C"/>
</dbReference>
<organism evidence="2 3">
    <name type="scientific">Vreelandella piezotolerans</name>
    <dbReference type="NCBI Taxonomy" id="2609667"/>
    <lineage>
        <taxon>Bacteria</taxon>
        <taxon>Pseudomonadati</taxon>
        <taxon>Pseudomonadota</taxon>
        <taxon>Gammaproteobacteria</taxon>
        <taxon>Oceanospirillales</taxon>
        <taxon>Halomonadaceae</taxon>
        <taxon>Vreelandella</taxon>
    </lineage>
</organism>
<proteinExistence type="predicted"/>
<evidence type="ECO:0000313" key="2">
    <source>
        <dbReference type="EMBL" id="KAE8438998.1"/>
    </source>
</evidence>
<name>A0ABQ6XAG3_9GAMM</name>
<reference evidence="2 3" key="1">
    <citation type="submission" date="2019-09" db="EMBL/GenBank/DDBJ databases">
        <title>The Halomonas whole genome shotgun (WGS).</title>
        <authorList>
            <person name="Xie Z."/>
        </authorList>
    </citation>
    <scope>NUCLEOTIDE SEQUENCE [LARGE SCALE GENOMIC DNA]</scope>
    <source>
        <strain evidence="2 3">NBT06E8</strain>
    </source>
</reference>
<dbReference type="Pfam" id="PF04101">
    <property type="entry name" value="Glyco_tran_28_C"/>
    <property type="match status" value="1"/>
</dbReference>